<evidence type="ECO:0000313" key="2">
    <source>
        <dbReference type="EMBL" id="CBK41279.1"/>
    </source>
</evidence>
<dbReference type="AlphaFoldDB" id="B3U4W7"/>
<protein>
    <submittedName>
        <fullName evidence="1">Uncharacterized protein</fullName>
    </submittedName>
</protein>
<dbReference type="Proteomes" id="UP000001660">
    <property type="component" value="Chromosome"/>
</dbReference>
<gene>
    <name evidence="2" type="ORF">NIDE1539</name>
</gene>
<accession>B3U4W7</accession>
<dbReference type="EMBL" id="EU559167">
    <property type="protein sequence ID" value="ACE75684.1"/>
    <property type="molecule type" value="Genomic_DNA"/>
</dbReference>
<reference evidence="2 3" key="2">
    <citation type="journal article" date="2010" name="Proc. Natl. Acad. Sci. U.S.A.">
        <title>A Nitrospira metagenome illuminates the physiology and evolution of globally important nitrite-oxidizing bacteria.</title>
        <authorList>
            <person name="Lucker S."/>
            <person name="Wagner M."/>
            <person name="Maixner F."/>
            <person name="Pelletier E."/>
            <person name="Koch H."/>
            <person name="Vacherie B."/>
            <person name="Rattei T."/>
            <person name="Sinninghe Damste J."/>
            <person name="Spieck E."/>
            <person name="Le Paslier D."/>
            <person name="Daims H."/>
        </authorList>
    </citation>
    <scope>NUCLEOTIDE SEQUENCE [LARGE SCALE GENOMIC DNA]</scope>
</reference>
<dbReference type="KEGG" id="nde:NIDE1539"/>
<evidence type="ECO:0000313" key="1">
    <source>
        <dbReference type="EMBL" id="ACE75684.1"/>
    </source>
</evidence>
<proteinExistence type="predicted"/>
<name>B3U4W7_9BACT</name>
<dbReference type="HOGENOM" id="CLU_2380889_0_0_0"/>
<reference evidence="1" key="1">
    <citation type="journal article" date="2008" name="Environ. Microbiol.">
        <title>Environmental genomics reveals a functional chlorite dismutase in the nitrite-oxidizing bacterium 'Candidatus Nitrospira defluvii'.</title>
        <authorList>
            <person name="Maixner F."/>
            <person name="Wagner M."/>
            <person name="Lucker S."/>
            <person name="Pelletier E."/>
            <person name="Schmitz-Esser S."/>
            <person name="Hace K."/>
            <person name="Spieck E."/>
            <person name="Konrat R."/>
            <person name="Le Paslier D."/>
            <person name="Daims H."/>
        </authorList>
    </citation>
    <scope>NUCLEOTIDE SEQUENCE</scope>
</reference>
<sequence>MAWNEETQIRCRFSFKCPRLWHRLQPTAEEGVRHCHECDRDVYLALSEADVRRFSEQGRCIAVPVAQPDGEAQSDEPCYVVGRVMPAYDGEEEE</sequence>
<organism evidence="1">
    <name type="scientific">Nitrospira defluvii</name>
    <dbReference type="NCBI Taxonomy" id="330214"/>
    <lineage>
        <taxon>Bacteria</taxon>
        <taxon>Pseudomonadati</taxon>
        <taxon>Nitrospirota</taxon>
        <taxon>Nitrospiria</taxon>
        <taxon>Nitrospirales</taxon>
        <taxon>Nitrospiraceae</taxon>
        <taxon>Nitrospira</taxon>
    </lineage>
</organism>
<reference evidence="2" key="3">
    <citation type="submission" date="2010-03" db="EMBL/GenBank/DDBJ databases">
        <authorList>
            <person name="Genoscope - CEA"/>
        </authorList>
    </citation>
    <scope>NUCLEOTIDE SEQUENCE</scope>
</reference>
<evidence type="ECO:0000313" key="3">
    <source>
        <dbReference type="Proteomes" id="UP000001660"/>
    </source>
</evidence>
<keyword evidence="3" id="KW-1185">Reference proteome</keyword>
<dbReference type="EMBL" id="FP929003">
    <property type="protein sequence ID" value="CBK41279.1"/>
    <property type="molecule type" value="Genomic_DNA"/>
</dbReference>
<dbReference type="OrthoDB" id="288259at2"/>
<dbReference type="STRING" id="330214.NIDE1539"/>